<feature type="region of interest" description="Disordered" evidence="7">
    <location>
        <begin position="663"/>
        <end position="692"/>
    </location>
</feature>
<dbReference type="SMART" id="SM00426">
    <property type="entry name" value="TEA"/>
    <property type="match status" value="1"/>
</dbReference>
<dbReference type="AlphaFoldDB" id="A0A6A6HD33"/>
<protein>
    <recommendedName>
        <fullName evidence="8">TEA domain-containing protein</fullName>
    </recommendedName>
</protein>
<name>A0A6A6HD33_VIRVR</name>
<evidence type="ECO:0000313" key="9">
    <source>
        <dbReference type="EMBL" id="KAF2236024.1"/>
    </source>
</evidence>
<reference evidence="9" key="1">
    <citation type="journal article" date="2020" name="Stud. Mycol.">
        <title>101 Dothideomycetes genomes: a test case for predicting lifestyles and emergence of pathogens.</title>
        <authorList>
            <person name="Haridas S."/>
            <person name="Albert R."/>
            <person name="Binder M."/>
            <person name="Bloem J."/>
            <person name="Labutti K."/>
            <person name="Salamov A."/>
            <person name="Andreopoulos B."/>
            <person name="Baker S."/>
            <person name="Barry K."/>
            <person name="Bills G."/>
            <person name="Bluhm B."/>
            <person name="Cannon C."/>
            <person name="Castanera R."/>
            <person name="Culley D."/>
            <person name="Daum C."/>
            <person name="Ezra D."/>
            <person name="Gonzalez J."/>
            <person name="Henrissat B."/>
            <person name="Kuo A."/>
            <person name="Liang C."/>
            <person name="Lipzen A."/>
            <person name="Lutzoni F."/>
            <person name="Magnuson J."/>
            <person name="Mondo S."/>
            <person name="Nolan M."/>
            <person name="Ohm R."/>
            <person name="Pangilinan J."/>
            <person name="Park H.-J."/>
            <person name="Ramirez L."/>
            <person name="Alfaro M."/>
            <person name="Sun H."/>
            <person name="Tritt A."/>
            <person name="Yoshinaga Y."/>
            <person name="Zwiers L.-H."/>
            <person name="Turgeon B."/>
            <person name="Goodwin S."/>
            <person name="Spatafora J."/>
            <person name="Crous P."/>
            <person name="Grigoriev I."/>
        </authorList>
    </citation>
    <scope>NUCLEOTIDE SEQUENCE</scope>
    <source>
        <strain evidence="9">Tuck. ex Michener</strain>
    </source>
</reference>
<dbReference type="OrthoDB" id="10006572at2759"/>
<evidence type="ECO:0000259" key="8">
    <source>
        <dbReference type="PROSITE" id="PS51088"/>
    </source>
</evidence>
<feature type="region of interest" description="Disordered" evidence="7">
    <location>
        <begin position="1"/>
        <end position="84"/>
    </location>
</feature>
<dbReference type="InterPro" id="IPR050937">
    <property type="entry name" value="TEC1_TEAD_TF"/>
</dbReference>
<keyword evidence="5" id="KW-0539">Nucleus</keyword>
<dbReference type="InterPro" id="IPR000818">
    <property type="entry name" value="TEA/ATTS_dom"/>
</dbReference>
<comment type="similarity">
    <text evidence="2">Belongs to the TEC1 family.</text>
</comment>
<dbReference type="PANTHER" id="PTHR11834:SF0">
    <property type="entry name" value="PROTEIN SCALLOPED"/>
    <property type="match status" value="1"/>
</dbReference>
<evidence type="ECO:0000256" key="1">
    <source>
        <dbReference type="ARBA" id="ARBA00004123"/>
    </source>
</evidence>
<evidence type="ECO:0000256" key="5">
    <source>
        <dbReference type="ARBA" id="ARBA00023242"/>
    </source>
</evidence>
<feature type="region of interest" description="Disordered" evidence="7">
    <location>
        <begin position="415"/>
        <end position="435"/>
    </location>
</feature>
<dbReference type="PANTHER" id="PTHR11834">
    <property type="entry name" value="TRANSCRIPTIONAL ENHANCER FACTOR TEF RELATED"/>
    <property type="match status" value="1"/>
</dbReference>
<evidence type="ECO:0000313" key="10">
    <source>
        <dbReference type="Proteomes" id="UP000800092"/>
    </source>
</evidence>
<organism evidence="9 10">
    <name type="scientific">Viridothelium virens</name>
    <name type="common">Speckled blister lichen</name>
    <name type="synonym">Trypethelium virens</name>
    <dbReference type="NCBI Taxonomy" id="1048519"/>
    <lineage>
        <taxon>Eukaryota</taxon>
        <taxon>Fungi</taxon>
        <taxon>Dikarya</taxon>
        <taxon>Ascomycota</taxon>
        <taxon>Pezizomycotina</taxon>
        <taxon>Dothideomycetes</taxon>
        <taxon>Dothideomycetes incertae sedis</taxon>
        <taxon>Trypetheliales</taxon>
        <taxon>Trypetheliaceae</taxon>
        <taxon>Viridothelium</taxon>
    </lineage>
</organism>
<feature type="compositionally biased region" description="Low complexity" evidence="7">
    <location>
        <begin position="55"/>
        <end position="68"/>
    </location>
</feature>
<dbReference type="GO" id="GO:0000978">
    <property type="term" value="F:RNA polymerase II cis-regulatory region sequence-specific DNA binding"/>
    <property type="evidence" value="ECO:0007669"/>
    <property type="project" value="TreeGrafter"/>
</dbReference>
<comment type="subcellular location">
    <subcellularLocation>
        <location evidence="1">Nucleus</location>
    </subcellularLocation>
</comment>
<accession>A0A6A6HD33</accession>
<dbReference type="EMBL" id="ML991787">
    <property type="protein sequence ID" value="KAF2236024.1"/>
    <property type="molecule type" value="Genomic_DNA"/>
</dbReference>
<keyword evidence="4" id="KW-0804">Transcription</keyword>
<dbReference type="GO" id="GO:0005667">
    <property type="term" value="C:transcription regulator complex"/>
    <property type="evidence" value="ECO:0007669"/>
    <property type="project" value="TreeGrafter"/>
</dbReference>
<evidence type="ECO:0000256" key="4">
    <source>
        <dbReference type="ARBA" id="ARBA00023163"/>
    </source>
</evidence>
<dbReference type="GO" id="GO:0000981">
    <property type="term" value="F:DNA-binding transcription factor activity, RNA polymerase II-specific"/>
    <property type="evidence" value="ECO:0007669"/>
    <property type="project" value="TreeGrafter"/>
</dbReference>
<keyword evidence="3" id="KW-0805">Transcription regulation</keyword>
<feature type="DNA-binding region" description="TEA" evidence="6">
    <location>
        <begin position="110"/>
        <end position="186"/>
    </location>
</feature>
<dbReference type="PRINTS" id="PR00065">
    <property type="entry name" value="TEADOMAIN"/>
</dbReference>
<feature type="region of interest" description="Disordered" evidence="7">
    <location>
        <begin position="98"/>
        <end position="117"/>
    </location>
</feature>
<evidence type="ECO:0000256" key="3">
    <source>
        <dbReference type="ARBA" id="ARBA00023015"/>
    </source>
</evidence>
<evidence type="ECO:0000256" key="6">
    <source>
        <dbReference type="PROSITE-ProRule" id="PRU00505"/>
    </source>
</evidence>
<feature type="compositionally biased region" description="Basic and acidic residues" evidence="7">
    <location>
        <begin position="74"/>
        <end position="84"/>
    </location>
</feature>
<dbReference type="InterPro" id="IPR038096">
    <property type="entry name" value="TEA/ATTS_sf"/>
</dbReference>
<dbReference type="Gene3D" id="6.10.20.40">
    <property type="entry name" value="TEA/ATTS domain"/>
    <property type="match status" value="1"/>
</dbReference>
<evidence type="ECO:0000256" key="2">
    <source>
        <dbReference type="ARBA" id="ARBA00008421"/>
    </source>
</evidence>
<gene>
    <name evidence="9" type="ORF">EV356DRAFT_531273</name>
</gene>
<sequence length="830" mass="91769">MELRMLPAVVPSNGPPHSAQSTDGGVPLPALCVDSEDGSGWDGGYDDTRHTQTVSSSFSQAGPSSQRSRTGTWRSRDPRSKEKEARALFQELSQCEEYQKYRNRQPKGPQRQKDQKWPDNLEEAFFLALIFIPPMGRGKETVRPNEKPQGRNELIADYIQRLTGEPRDRKQVSSHIQVVKPFFKGNPRIMQYFSSKASSSRNRLHHPYFSSHANSVPNAVGGSRHYLQEITYGSVQRTRLEELRRSRPLEPSGFEMFVQVKKYDEGPAEPWRMITKFHYMPRRPDLYLDDNRQWMDTFPQLASMHSKSPLTCHIFSFEASLDIIPEQLPKGAELGITLDYMGRIENLPQCTFASRTRFFENETALKFVHDGELTNAINGPVEYDADESQLLGNVSFGSTFWARKLHELAQILRSRPGHRLPTPQDDCSDDSKEATSLHNQVRNAHEHVEAALKRLSAVQEIFAYPRNNPEDVQLVLVSTWNFSKSKPGEQAISTWRKVIPPPQQSQQLQQQCHDEIEFVSGLLSPQHSFKCPEQWDFSAEMFTEMNQAFDPSIDLSLDQQVSQTQPPRTLGSPIDLDSHMPLIGVPGYASIQDPLAAISNLPYPSLAHDDYDLGLSNSSSAAHRAANSHSIDPAIAAACSGPSAAIPSTNTIDFGGGHIALSFDLGEHGSDTTTGLEHPQQHPQQQQPAGQTLAEGGSLQLYAVPEDTGILDTTSLSVDMGPLEAIAETDIAAPFPVPFTSEQMQEYARRWGDFNGEVYAGATAVVEGYDGFEGAAETTAAAAAGGHGQVDLGVDTGVVLGSGGTTAREFGIGETEEEDENERTGYAVEM</sequence>
<dbReference type="Proteomes" id="UP000800092">
    <property type="component" value="Unassembled WGS sequence"/>
</dbReference>
<dbReference type="Pfam" id="PF01285">
    <property type="entry name" value="TEA"/>
    <property type="match status" value="1"/>
</dbReference>
<keyword evidence="10" id="KW-1185">Reference proteome</keyword>
<proteinExistence type="inferred from homology"/>
<feature type="domain" description="TEA" evidence="8">
    <location>
        <begin position="110"/>
        <end position="186"/>
    </location>
</feature>
<evidence type="ECO:0000256" key="7">
    <source>
        <dbReference type="SAM" id="MobiDB-lite"/>
    </source>
</evidence>
<dbReference type="PROSITE" id="PS51088">
    <property type="entry name" value="TEA_2"/>
    <property type="match status" value="1"/>
</dbReference>
<dbReference type="GO" id="GO:0005634">
    <property type="term" value="C:nucleus"/>
    <property type="evidence" value="ECO:0007669"/>
    <property type="project" value="UniProtKB-SubCell"/>
</dbReference>